<organism evidence="2">
    <name type="scientific">marine metagenome</name>
    <dbReference type="NCBI Taxonomy" id="408172"/>
    <lineage>
        <taxon>unclassified sequences</taxon>
        <taxon>metagenomes</taxon>
        <taxon>ecological metagenomes</taxon>
    </lineage>
</organism>
<feature type="transmembrane region" description="Helical" evidence="1">
    <location>
        <begin position="117"/>
        <end position="139"/>
    </location>
</feature>
<dbReference type="EMBL" id="UINC01027293">
    <property type="protein sequence ID" value="SVB06290.1"/>
    <property type="molecule type" value="Genomic_DNA"/>
</dbReference>
<evidence type="ECO:0008006" key="3">
    <source>
        <dbReference type="Google" id="ProtNLM"/>
    </source>
</evidence>
<feature type="transmembrane region" description="Helical" evidence="1">
    <location>
        <begin position="74"/>
        <end position="97"/>
    </location>
</feature>
<protein>
    <recommendedName>
        <fullName evidence="3">Amino acid transporter transmembrane domain-containing protein</fullName>
    </recommendedName>
</protein>
<evidence type="ECO:0000313" key="2">
    <source>
        <dbReference type="EMBL" id="SVB06290.1"/>
    </source>
</evidence>
<name>A0A382AXL9_9ZZZZ</name>
<dbReference type="AlphaFoldDB" id="A0A382AXL9"/>
<gene>
    <name evidence="2" type="ORF">METZ01_LOCUS159144</name>
</gene>
<sequence length="346" mass="37177">GSSLIWGFSHSPLSAGMLEEAIEVTSGFQLKGHGEEFSRELYLFALAIFVWAICATTVWHYGKDSQAVRLFEHGIKILSVLIIVSFAWVVISASLNNGVDWSAVFQGFIPHSLPDDALGVTTMMAALGTAVGINMTFIYGYTILRRNWGPNERSLARWDIVLGLVLPYLLVTGLISIAAAISLYDGESPIQNRLAPAQAGAMFAEAGLGNLIGRLVFPLGVLGMAAGSLIMHMLTCGAAAMEMFDLEEGSLQYRLACLIPTPAILGVFLWSVMGSYVILPTSAFCGFLLPIAYIGWLILNNKKDYLGDNMPTGTRAIAYNAAMVMCVVVVLASVTYSTLVGLSMLS</sequence>
<feature type="non-terminal residue" evidence="2">
    <location>
        <position position="1"/>
    </location>
</feature>
<keyword evidence="1" id="KW-1133">Transmembrane helix</keyword>
<feature type="transmembrane region" description="Helical" evidence="1">
    <location>
        <begin position="278"/>
        <end position="299"/>
    </location>
</feature>
<keyword evidence="1" id="KW-0472">Membrane</keyword>
<feature type="transmembrane region" description="Helical" evidence="1">
    <location>
        <begin position="253"/>
        <end position="272"/>
    </location>
</feature>
<evidence type="ECO:0000256" key="1">
    <source>
        <dbReference type="SAM" id="Phobius"/>
    </source>
</evidence>
<feature type="transmembrane region" description="Helical" evidence="1">
    <location>
        <begin position="319"/>
        <end position="345"/>
    </location>
</feature>
<feature type="transmembrane region" description="Helical" evidence="1">
    <location>
        <begin position="41"/>
        <end position="62"/>
    </location>
</feature>
<proteinExistence type="predicted"/>
<reference evidence="2" key="1">
    <citation type="submission" date="2018-05" db="EMBL/GenBank/DDBJ databases">
        <authorList>
            <person name="Lanie J.A."/>
            <person name="Ng W.-L."/>
            <person name="Kazmierczak K.M."/>
            <person name="Andrzejewski T.M."/>
            <person name="Davidsen T.M."/>
            <person name="Wayne K.J."/>
            <person name="Tettelin H."/>
            <person name="Glass J.I."/>
            <person name="Rusch D."/>
            <person name="Podicherti R."/>
            <person name="Tsui H.-C.T."/>
            <person name="Winkler M.E."/>
        </authorList>
    </citation>
    <scope>NUCLEOTIDE SEQUENCE</scope>
</reference>
<keyword evidence="1" id="KW-0812">Transmembrane</keyword>
<feature type="transmembrane region" description="Helical" evidence="1">
    <location>
        <begin position="160"/>
        <end position="184"/>
    </location>
</feature>
<feature type="transmembrane region" description="Helical" evidence="1">
    <location>
        <begin position="215"/>
        <end position="241"/>
    </location>
</feature>
<accession>A0A382AXL9</accession>